<protein>
    <submittedName>
        <fullName evidence="3">Succinoglycan biosynthesis protein ExoI</fullName>
    </submittedName>
</protein>
<dbReference type="InterPro" id="IPR016071">
    <property type="entry name" value="Staphylococal_nuclease_OB-fold"/>
</dbReference>
<dbReference type="Pfam" id="PF00565">
    <property type="entry name" value="SNase"/>
    <property type="match status" value="1"/>
</dbReference>
<dbReference type="SMART" id="SM00318">
    <property type="entry name" value="SNc"/>
    <property type="match status" value="1"/>
</dbReference>
<evidence type="ECO:0000259" key="2">
    <source>
        <dbReference type="PROSITE" id="PS50830"/>
    </source>
</evidence>
<dbReference type="KEGG" id="mlo:mlr0479"/>
<gene>
    <name evidence="3" type="ordered locus">mlr0479</name>
</gene>
<feature type="chain" id="PRO_5004323460" evidence="1">
    <location>
        <begin position="18"/>
        <end position="253"/>
    </location>
</feature>
<evidence type="ECO:0000313" key="4">
    <source>
        <dbReference type="Proteomes" id="UP000000552"/>
    </source>
</evidence>
<organism evidence="3 4">
    <name type="scientific">Mesorhizobium japonicum (strain LMG 29417 / CECT 9101 / MAFF 303099)</name>
    <name type="common">Mesorhizobium loti (strain MAFF 303099)</name>
    <dbReference type="NCBI Taxonomy" id="266835"/>
    <lineage>
        <taxon>Bacteria</taxon>
        <taxon>Pseudomonadati</taxon>
        <taxon>Pseudomonadota</taxon>
        <taxon>Alphaproteobacteria</taxon>
        <taxon>Hyphomicrobiales</taxon>
        <taxon>Phyllobacteriaceae</taxon>
        <taxon>Mesorhizobium</taxon>
    </lineage>
</organism>
<name>Q98MQ5_RHILO</name>
<dbReference type="HOGENOM" id="CLU_046484_2_0_5"/>
<dbReference type="PATRIC" id="fig|266835.9.peg.387"/>
<keyword evidence="1" id="KW-0732">Signal</keyword>
<dbReference type="PANTHER" id="PTHR12302:SF26">
    <property type="entry name" value="BLR1266 PROTEIN"/>
    <property type="match status" value="1"/>
</dbReference>
<sequence>MPLRLVLVTVAAASALATQFVMHNGGSLPEINLQNLIKPKPVAISGVASVIDGDTIEMHGQRVRFNGIDAPESAQYCDDAKGFEYPCGRRSAEALDGFLAASKPVQCAFVTWDRYGRFVGDCTRADGSSVAAWMVEHGQALDWPKYSNGAYAAQQAKAKAAKVGLWIGSFQAPWDWRAQHSDDAQTPTAPLFATGNGNPGCNIKGNISASGERIYHLPGQKYYAVTVISQNKGERWFCSEAEAVAAGWRRSKR</sequence>
<dbReference type="Gene3D" id="2.40.50.90">
    <property type="match status" value="1"/>
</dbReference>
<feature type="signal peptide" evidence="1">
    <location>
        <begin position="1"/>
        <end position="17"/>
    </location>
</feature>
<evidence type="ECO:0000313" key="3">
    <source>
        <dbReference type="EMBL" id="BAB48058.1"/>
    </source>
</evidence>
<reference evidence="3 4" key="1">
    <citation type="journal article" date="2000" name="DNA Res.">
        <title>Complete genome structure of the nitrogen-fixing symbiotic bacterium Mesorhizobium loti.</title>
        <authorList>
            <person name="Kaneko T."/>
            <person name="Nakamura Y."/>
            <person name="Sato S."/>
            <person name="Asamizu E."/>
            <person name="Kato T."/>
            <person name="Sasamoto S."/>
            <person name="Watanabe A."/>
            <person name="Idesawa K."/>
            <person name="Ishikawa A."/>
            <person name="Kawashima K."/>
            <person name="Kimura T."/>
            <person name="Kishida Y."/>
            <person name="Kiyokawa C."/>
            <person name="Kohara M."/>
            <person name="Matsumoto M."/>
            <person name="Matsuno A."/>
            <person name="Mochizuki Y."/>
            <person name="Nakayama S."/>
            <person name="Nakazaki N."/>
            <person name="Shimpo S."/>
            <person name="Sugimoto M."/>
            <person name="Takeuchi C."/>
            <person name="Yamada M."/>
            <person name="Tabata S."/>
        </authorList>
    </citation>
    <scope>NUCLEOTIDE SEQUENCE [LARGE SCALE GENOMIC DNA]</scope>
    <source>
        <strain evidence="4">LMG 29417 / CECT 9101 / MAFF 303099</strain>
    </source>
</reference>
<dbReference type="PANTHER" id="PTHR12302">
    <property type="entry name" value="EBNA2 BINDING PROTEIN P100"/>
    <property type="match status" value="1"/>
</dbReference>
<dbReference type="PROSITE" id="PS50830">
    <property type="entry name" value="TNASE_3"/>
    <property type="match status" value="1"/>
</dbReference>
<dbReference type="SUPFAM" id="SSF50199">
    <property type="entry name" value="Staphylococcal nuclease"/>
    <property type="match status" value="1"/>
</dbReference>
<dbReference type="InterPro" id="IPR035437">
    <property type="entry name" value="SNase_OB-fold_sf"/>
</dbReference>
<evidence type="ECO:0000256" key="1">
    <source>
        <dbReference type="SAM" id="SignalP"/>
    </source>
</evidence>
<feature type="domain" description="TNase-like" evidence="2">
    <location>
        <begin position="47"/>
        <end position="168"/>
    </location>
</feature>
<dbReference type="EMBL" id="BA000012">
    <property type="protein sequence ID" value="BAB48058.1"/>
    <property type="molecule type" value="Genomic_DNA"/>
</dbReference>
<dbReference type="eggNOG" id="COG1525">
    <property type="taxonomic scope" value="Bacteria"/>
</dbReference>
<accession>Q98MQ5</accession>
<proteinExistence type="predicted"/>
<dbReference type="AlphaFoldDB" id="Q98MQ5"/>
<dbReference type="Proteomes" id="UP000000552">
    <property type="component" value="Chromosome"/>
</dbReference>